<evidence type="ECO:0000313" key="2">
    <source>
        <dbReference type="Proteomes" id="UP000609323"/>
    </source>
</evidence>
<gene>
    <name evidence="1" type="ORF">GCM10010917_40470</name>
</gene>
<accession>A0ABQ1GVJ3</accession>
<reference evidence="2" key="1">
    <citation type="journal article" date="2019" name="Int. J. Syst. Evol. Microbiol.">
        <title>The Global Catalogue of Microorganisms (GCM) 10K type strain sequencing project: providing services to taxonomists for standard genome sequencing and annotation.</title>
        <authorList>
            <consortium name="The Broad Institute Genomics Platform"/>
            <consortium name="The Broad Institute Genome Sequencing Center for Infectious Disease"/>
            <person name="Wu L."/>
            <person name="Ma J."/>
        </authorList>
    </citation>
    <scope>NUCLEOTIDE SEQUENCE [LARGE SCALE GENOMIC DNA]</scope>
    <source>
        <strain evidence="2">CGMCC 1.15044</strain>
    </source>
</reference>
<name>A0ABQ1GVJ3_9BACL</name>
<comment type="caution">
    <text evidence="1">The sequence shown here is derived from an EMBL/GenBank/DDBJ whole genome shotgun (WGS) entry which is preliminary data.</text>
</comment>
<sequence>MKNECNAKKIIAFFGTAFIGWKTKKEPALKPAQSYPSIHFYSLLFSLDPCPEEYLYMTEGTTFNWDKS</sequence>
<protein>
    <submittedName>
        <fullName evidence="1">Uncharacterized protein</fullName>
    </submittedName>
</protein>
<dbReference type="Proteomes" id="UP000609323">
    <property type="component" value="Unassembled WGS sequence"/>
</dbReference>
<organism evidence="1 2">
    <name type="scientific">Paenibacillus physcomitrellae</name>
    <dbReference type="NCBI Taxonomy" id="1619311"/>
    <lineage>
        <taxon>Bacteria</taxon>
        <taxon>Bacillati</taxon>
        <taxon>Bacillota</taxon>
        <taxon>Bacilli</taxon>
        <taxon>Bacillales</taxon>
        <taxon>Paenibacillaceae</taxon>
        <taxon>Paenibacillus</taxon>
    </lineage>
</organism>
<keyword evidence="2" id="KW-1185">Reference proteome</keyword>
<evidence type="ECO:0000313" key="1">
    <source>
        <dbReference type="EMBL" id="GGA51124.1"/>
    </source>
</evidence>
<proteinExistence type="predicted"/>
<dbReference type="EMBL" id="BMHF01000022">
    <property type="protein sequence ID" value="GGA51124.1"/>
    <property type="molecule type" value="Genomic_DNA"/>
</dbReference>